<dbReference type="Gene3D" id="2.60.120.290">
    <property type="entry name" value="Spermadhesin, CUB domain"/>
    <property type="match status" value="1"/>
</dbReference>
<dbReference type="AlphaFoldDB" id="A0AAV2AF00"/>
<dbReference type="SMART" id="SM00192">
    <property type="entry name" value="LDLa"/>
    <property type="match status" value="1"/>
</dbReference>
<feature type="region of interest" description="Disordered" evidence="3">
    <location>
        <begin position="238"/>
        <end position="292"/>
    </location>
</feature>
<dbReference type="SUPFAM" id="SSF57424">
    <property type="entry name" value="LDL receptor-like module"/>
    <property type="match status" value="1"/>
</dbReference>
<dbReference type="PROSITE" id="PS50068">
    <property type="entry name" value="LDLRA_2"/>
    <property type="match status" value="1"/>
</dbReference>
<dbReference type="EMBL" id="CAXIEN010000140">
    <property type="protein sequence ID" value="CAL1281133.1"/>
    <property type="molecule type" value="Genomic_DNA"/>
</dbReference>
<dbReference type="InterPro" id="IPR035914">
    <property type="entry name" value="Sperma_CUB_dom_sf"/>
</dbReference>
<dbReference type="InterPro" id="IPR042333">
    <property type="entry name" value="LRAD2/Mig-13-like"/>
</dbReference>
<evidence type="ECO:0000256" key="1">
    <source>
        <dbReference type="ARBA" id="ARBA00023157"/>
    </source>
</evidence>
<reference evidence="7 8" key="1">
    <citation type="submission" date="2024-04" db="EMBL/GenBank/DDBJ databases">
        <authorList>
            <person name="Rising A."/>
            <person name="Reimegard J."/>
            <person name="Sonavane S."/>
            <person name="Akerstrom W."/>
            <person name="Nylinder S."/>
            <person name="Hedman E."/>
            <person name="Kallberg Y."/>
        </authorList>
    </citation>
    <scope>NUCLEOTIDE SEQUENCE [LARGE SCALE GENOMIC DNA]</scope>
</reference>
<keyword evidence="1 2" id="KW-1015">Disulfide bond</keyword>
<evidence type="ECO:0000256" key="3">
    <source>
        <dbReference type="SAM" id="MobiDB-lite"/>
    </source>
</evidence>
<evidence type="ECO:0000313" key="7">
    <source>
        <dbReference type="EMBL" id="CAL1281133.1"/>
    </source>
</evidence>
<organism evidence="7 8">
    <name type="scientific">Larinioides sclopetarius</name>
    <dbReference type="NCBI Taxonomy" id="280406"/>
    <lineage>
        <taxon>Eukaryota</taxon>
        <taxon>Metazoa</taxon>
        <taxon>Ecdysozoa</taxon>
        <taxon>Arthropoda</taxon>
        <taxon>Chelicerata</taxon>
        <taxon>Arachnida</taxon>
        <taxon>Araneae</taxon>
        <taxon>Araneomorphae</taxon>
        <taxon>Entelegynae</taxon>
        <taxon>Araneoidea</taxon>
        <taxon>Araneidae</taxon>
        <taxon>Larinioides</taxon>
    </lineage>
</organism>
<evidence type="ECO:0000259" key="6">
    <source>
        <dbReference type="PROSITE" id="PS01180"/>
    </source>
</evidence>
<dbReference type="SUPFAM" id="SSF49854">
    <property type="entry name" value="Spermadhesin, CUB domain"/>
    <property type="match status" value="1"/>
</dbReference>
<dbReference type="PANTHER" id="PTHR24652:SF67">
    <property type="entry name" value="LOW-DENSITY LIPOPROTEIN RECEPTOR CLASS A DOMAIN-CONTAINING PROTEIN 2"/>
    <property type="match status" value="1"/>
</dbReference>
<gene>
    <name evidence="7" type="ORF">LARSCL_LOCUS11385</name>
</gene>
<feature type="compositionally biased region" description="Polar residues" evidence="3">
    <location>
        <begin position="276"/>
        <end position="285"/>
    </location>
</feature>
<proteinExistence type="predicted"/>
<dbReference type="Gene3D" id="4.10.400.10">
    <property type="entry name" value="Low-density Lipoprotein Receptor"/>
    <property type="match status" value="1"/>
</dbReference>
<comment type="caution">
    <text evidence="2">Lacks conserved residue(s) required for the propagation of feature annotation.</text>
</comment>
<comment type="caution">
    <text evidence="7">The sequence shown here is derived from an EMBL/GenBank/DDBJ whole genome shotgun (WGS) entry which is preliminary data.</text>
</comment>
<dbReference type="InterPro" id="IPR002172">
    <property type="entry name" value="LDrepeatLR_classA_rpt"/>
</dbReference>
<keyword evidence="4" id="KW-0472">Membrane</keyword>
<evidence type="ECO:0000256" key="5">
    <source>
        <dbReference type="SAM" id="SignalP"/>
    </source>
</evidence>
<dbReference type="InterPro" id="IPR000859">
    <property type="entry name" value="CUB_dom"/>
</dbReference>
<accession>A0AAV2AF00</accession>
<feature type="transmembrane region" description="Helical" evidence="4">
    <location>
        <begin position="209"/>
        <end position="230"/>
    </location>
</feature>
<protein>
    <recommendedName>
        <fullName evidence="6">CUB domain-containing protein</fullName>
    </recommendedName>
</protein>
<dbReference type="Proteomes" id="UP001497382">
    <property type="component" value="Unassembled WGS sequence"/>
</dbReference>
<keyword evidence="8" id="KW-1185">Reference proteome</keyword>
<feature type="domain" description="CUB" evidence="6">
    <location>
        <begin position="31"/>
        <end position="153"/>
    </location>
</feature>
<feature type="chain" id="PRO_5043853002" description="CUB domain-containing protein" evidence="5">
    <location>
        <begin position="21"/>
        <end position="292"/>
    </location>
</feature>
<name>A0AAV2AF00_9ARAC</name>
<dbReference type="PANTHER" id="PTHR24652">
    <property type="entry name" value="LOW-DENSITY LIPOPROTEIN RECEPTOR CLASS A DOMAIN-CONTAINING PROTEIN 2"/>
    <property type="match status" value="1"/>
</dbReference>
<sequence>MKSYRVVLFFLFAQTLCVEASYKTAYVEELCGNTNEGIWNIGSENSNSSGILKSSKDKSFLQGMNCTVIIQPPLGFGVILSIRHLDFRPFYLPNCQSYLEVFENDKTTKLCGYSDDVSEYQSYFSEGKALELHFHTVNDSGSENHSEITFIVTSFIKPVPYHCDMKMFQCGNSRCIWKGLKCDGHNNCGDQTDESSRKANCGILTPGEITGIVVGCVIGFLLLILLPFVLCRCCRNKHGDTGSSPREPALIQPAPSYGTGMERNILDVEPPPPLQPSTSFRTYQDSPPAYKP</sequence>
<keyword evidence="4" id="KW-0812">Transmembrane</keyword>
<feature type="signal peptide" evidence="5">
    <location>
        <begin position="1"/>
        <end position="20"/>
    </location>
</feature>
<dbReference type="PROSITE" id="PS01180">
    <property type="entry name" value="CUB"/>
    <property type="match status" value="1"/>
</dbReference>
<evidence type="ECO:0000256" key="2">
    <source>
        <dbReference type="PROSITE-ProRule" id="PRU00124"/>
    </source>
</evidence>
<feature type="disulfide bond" evidence="2">
    <location>
        <begin position="163"/>
        <end position="175"/>
    </location>
</feature>
<dbReference type="InterPro" id="IPR036055">
    <property type="entry name" value="LDL_receptor-like_sf"/>
</dbReference>
<keyword evidence="4" id="KW-1133">Transmembrane helix</keyword>
<feature type="disulfide bond" evidence="2">
    <location>
        <begin position="170"/>
        <end position="188"/>
    </location>
</feature>
<dbReference type="CDD" id="cd00112">
    <property type="entry name" value="LDLa"/>
    <property type="match status" value="1"/>
</dbReference>
<evidence type="ECO:0000313" key="8">
    <source>
        <dbReference type="Proteomes" id="UP001497382"/>
    </source>
</evidence>
<dbReference type="Pfam" id="PF00057">
    <property type="entry name" value="Ldl_recept_a"/>
    <property type="match status" value="1"/>
</dbReference>
<keyword evidence="5" id="KW-0732">Signal</keyword>
<evidence type="ECO:0000256" key="4">
    <source>
        <dbReference type="SAM" id="Phobius"/>
    </source>
</evidence>